<gene>
    <name evidence="1" type="ORF">CMV_005531</name>
</gene>
<evidence type="ECO:0000313" key="1">
    <source>
        <dbReference type="EMBL" id="KAF3970802.1"/>
    </source>
</evidence>
<dbReference type="AlphaFoldDB" id="A0A8J4RSJ5"/>
<reference evidence="1" key="1">
    <citation type="submission" date="2020-03" db="EMBL/GenBank/DDBJ databases">
        <title>Castanea mollissima Vanexum genome sequencing.</title>
        <authorList>
            <person name="Staton M."/>
        </authorList>
    </citation>
    <scope>NUCLEOTIDE SEQUENCE</scope>
    <source>
        <tissue evidence="1">Leaf</tissue>
    </source>
</reference>
<proteinExistence type="predicted"/>
<evidence type="ECO:0000313" key="2">
    <source>
        <dbReference type="Proteomes" id="UP000737018"/>
    </source>
</evidence>
<dbReference type="Proteomes" id="UP000737018">
    <property type="component" value="Unassembled WGS sequence"/>
</dbReference>
<comment type="caution">
    <text evidence="1">The sequence shown here is derived from an EMBL/GenBank/DDBJ whole genome shotgun (WGS) entry which is preliminary data.</text>
</comment>
<dbReference type="EMBL" id="JRKL02000497">
    <property type="protein sequence ID" value="KAF3970802.1"/>
    <property type="molecule type" value="Genomic_DNA"/>
</dbReference>
<accession>A0A8J4RSJ5</accession>
<organism evidence="1 2">
    <name type="scientific">Castanea mollissima</name>
    <name type="common">Chinese chestnut</name>
    <dbReference type="NCBI Taxonomy" id="60419"/>
    <lineage>
        <taxon>Eukaryota</taxon>
        <taxon>Viridiplantae</taxon>
        <taxon>Streptophyta</taxon>
        <taxon>Embryophyta</taxon>
        <taxon>Tracheophyta</taxon>
        <taxon>Spermatophyta</taxon>
        <taxon>Magnoliopsida</taxon>
        <taxon>eudicotyledons</taxon>
        <taxon>Gunneridae</taxon>
        <taxon>Pentapetalae</taxon>
        <taxon>rosids</taxon>
        <taxon>fabids</taxon>
        <taxon>Fagales</taxon>
        <taxon>Fagaceae</taxon>
        <taxon>Castanea</taxon>
    </lineage>
</organism>
<sequence length="105" mass="11726">MKYSYGKKGFGDQLKIEELKRIPGFSSDEGNCIFFADWMESFLISSVWNNDNLGVELIANDRVCRMVLSPVKDKEGFPRIPSPGFGAYNNGIGWEICSIGPVVVE</sequence>
<protein>
    <submittedName>
        <fullName evidence="1">Uncharacterized protein</fullName>
    </submittedName>
</protein>
<name>A0A8J4RSJ5_9ROSI</name>
<keyword evidence="2" id="KW-1185">Reference proteome</keyword>
<dbReference type="OrthoDB" id="10350344at2759"/>